<feature type="domain" description="Smr" evidence="2">
    <location>
        <begin position="497"/>
        <end position="579"/>
    </location>
</feature>
<feature type="region of interest" description="Disordered" evidence="1">
    <location>
        <begin position="1"/>
        <end position="23"/>
    </location>
</feature>
<reference evidence="4" key="1">
    <citation type="submission" date="2025-08" db="UniProtKB">
        <authorList>
            <consortium name="RefSeq"/>
        </authorList>
    </citation>
    <scope>IDENTIFICATION</scope>
    <source>
        <tissue evidence="4">Fruit stalk</tissue>
    </source>
</reference>
<dbReference type="InterPro" id="IPR013899">
    <property type="entry name" value="DUF1771"/>
</dbReference>
<keyword evidence="3" id="KW-1185">Reference proteome</keyword>
<feature type="region of interest" description="Disordered" evidence="1">
    <location>
        <begin position="365"/>
        <end position="385"/>
    </location>
</feature>
<dbReference type="PROSITE" id="PS50828">
    <property type="entry name" value="SMR"/>
    <property type="match status" value="1"/>
</dbReference>
<organism evidence="3 4">
    <name type="scientific">Durio zibethinus</name>
    <name type="common">Durian</name>
    <dbReference type="NCBI Taxonomy" id="66656"/>
    <lineage>
        <taxon>Eukaryota</taxon>
        <taxon>Viridiplantae</taxon>
        <taxon>Streptophyta</taxon>
        <taxon>Embryophyta</taxon>
        <taxon>Tracheophyta</taxon>
        <taxon>Spermatophyta</taxon>
        <taxon>Magnoliopsida</taxon>
        <taxon>eudicotyledons</taxon>
        <taxon>Gunneridae</taxon>
        <taxon>Pentapetalae</taxon>
        <taxon>rosids</taxon>
        <taxon>malvids</taxon>
        <taxon>Malvales</taxon>
        <taxon>Malvaceae</taxon>
        <taxon>Helicteroideae</taxon>
        <taxon>Durio</taxon>
    </lineage>
</organism>
<dbReference type="Proteomes" id="UP000515121">
    <property type="component" value="Unplaced"/>
</dbReference>
<proteinExistence type="predicted"/>
<evidence type="ECO:0000259" key="2">
    <source>
        <dbReference type="PROSITE" id="PS50828"/>
    </source>
</evidence>
<dbReference type="SMART" id="SM00463">
    <property type="entry name" value="SMR"/>
    <property type="match status" value="1"/>
</dbReference>
<dbReference type="Gene3D" id="3.30.1370.110">
    <property type="match status" value="1"/>
</dbReference>
<dbReference type="RefSeq" id="XP_022730566.1">
    <property type="nucleotide sequence ID" value="XM_022874831.1"/>
</dbReference>
<accession>A0A6P5XRU6</accession>
<dbReference type="InterPro" id="IPR036063">
    <property type="entry name" value="Smr_dom_sf"/>
</dbReference>
<dbReference type="AlphaFoldDB" id="A0A6P5XRU6"/>
<sequence length="579" mass="62979">MSLSKKGTQISDTKLSSPSKVTTLNPNAAEFVPFSIRSSYSSGSTSAADATARFATSGTIGKAVLDRSESSVSNNSDEEAHQFWRHQLPDDITPDFKVINEDDSQGIGSDSLSLAGLSLLESSEASRLSASAGVGYVFGDQHELLHDYGNGNSFAEKLRYPASSYGEDPTSASLLHLPAKPRDKQLVNSGQLLGNGREGQPYNGNSRHGFSNDILGEHTIVDDTEMNPLDFLASQFPGFAAESLAEVYFANGYDLNLTIEMLTQLELQVDGGFNQNLNSKALSAPNLSTLDFPTLTVSDGQNGSSEYAADDLQHGSNPYRSSDKDNILMFKSSSSLPSRGAIDFASAVRKMASQDSGIWKYDRNGSADSTVGSSRSSHGLANTYSAAPGRGVYANRLQTRGSARSAPVWLETGDAVANLYSELREEARDHARLRNAYFEQAHQAFVIGNKALAKELSVKGQLYNMHMKAAHGRAQESIYRQRNPVPPENVRGQERMIDLHGLHISEAIHILKHELSVLRSTARAADQRLQVYICVGTGHHTRGSRTPARLPVAVQRYLLEEECLDYTEPQPGLLRVVIY</sequence>
<evidence type="ECO:0000313" key="3">
    <source>
        <dbReference type="Proteomes" id="UP000515121"/>
    </source>
</evidence>
<dbReference type="PANTHER" id="PTHR46651:SF1">
    <property type="entry name" value="SMALL MUTS RELATED FAMILY PROTEIN"/>
    <property type="match status" value="1"/>
</dbReference>
<evidence type="ECO:0000256" key="1">
    <source>
        <dbReference type="SAM" id="MobiDB-lite"/>
    </source>
</evidence>
<name>A0A6P5XRU6_DURZI</name>
<dbReference type="InterPro" id="IPR053242">
    <property type="entry name" value="PAM2-like_domain"/>
</dbReference>
<dbReference type="InterPro" id="IPR041806">
    <property type="entry name" value="CID5/6/7_CUE"/>
</dbReference>
<feature type="compositionally biased region" description="Polar residues" evidence="1">
    <location>
        <begin position="366"/>
        <end position="385"/>
    </location>
</feature>
<protein>
    <submittedName>
        <fullName evidence="4">Polyadenylate-binding protein-interacting protein 7-like isoform X1</fullName>
    </submittedName>
</protein>
<dbReference type="CDD" id="cd14371">
    <property type="entry name" value="CUE_CID7_like"/>
    <property type="match status" value="1"/>
</dbReference>
<dbReference type="PANTHER" id="PTHR46651">
    <property type="entry name" value="POLYADENYLATE-BINDING PROTEIN-INTERACTING PROTEIN 7"/>
    <property type="match status" value="1"/>
</dbReference>
<dbReference type="KEGG" id="dzi:111285397"/>
<dbReference type="SUPFAM" id="SSF160443">
    <property type="entry name" value="SMR domain-like"/>
    <property type="match status" value="1"/>
</dbReference>
<dbReference type="SMART" id="SM01162">
    <property type="entry name" value="DUF1771"/>
    <property type="match status" value="1"/>
</dbReference>
<evidence type="ECO:0000313" key="4">
    <source>
        <dbReference type="RefSeq" id="XP_022730566.1"/>
    </source>
</evidence>
<dbReference type="Pfam" id="PF08590">
    <property type="entry name" value="DUF1771"/>
    <property type="match status" value="1"/>
</dbReference>
<dbReference type="OrthoDB" id="3231855at2759"/>
<dbReference type="GeneID" id="111285397"/>
<gene>
    <name evidence="4" type="primary">LOC111285397</name>
</gene>
<dbReference type="InterPro" id="IPR002625">
    <property type="entry name" value="Smr_dom"/>
</dbReference>